<dbReference type="InterPro" id="IPR006741">
    <property type="entry name" value="AgrB"/>
</dbReference>
<evidence type="ECO:0000256" key="3">
    <source>
        <dbReference type="ARBA" id="ARBA00022670"/>
    </source>
</evidence>
<reference evidence="10" key="1">
    <citation type="submission" date="2017-02" db="EMBL/GenBank/DDBJ databases">
        <authorList>
            <person name="Varghese N."/>
            <person name="Submissions S."/>
        </authorList>
    </citation>
    <scope>NUCLEOTIDE SEQUENCE [LARGE SCALE GENOMIC DNA]</scope>
    <source>
        <strain evidence="10">ATCC 25662</strain>
    </source>
</reference>
<name>A0A1T4JW63_9FIRM</name>
<keyword evidence="10" id="KW-1185">Reference proteome</keyword>
<organism evidence="9 10">
    <name type="scientific">Anaerorhabdus furcosa</name>
    <dbReference type="NCBI Taxonomy" id="118967"/>
    <lineage>
        <taxon>Bacteria</taxon>
        <taxon>Bacillati</taxon>
        <taxon>Bacillota</taxon>
        <taxon>Erysipelotrichia</taxon>
        <taxon>Erysipelotrichales</taxon>
        <taxon>Erysipelotrichaceae</taxon>
        <taxon>Anaerorhabdus</taxon>
    </lineage>
</organism>
<accession>A0A1T4JW63</accession>
<keyword evidence="1" id="KW-1003">Cell membrane</keyword>
<dbReference type="GO" id="GO:0009372">
    <property type="term" value="P:quorum sensing"/>
    <property type="evidence" value="ECO:0007669"/>
    <property type="project" value="UniProtKB-KW"/>
</dbReference>
<evidence type="ECO:0000256" key="2">
    <source>
        <dbReference type="ARBA" id="ARBA00022654"/>
    </source>
</evidence>
<dbReference type="Proteomes" id="UP000243297">
    <property type="component" value="Unassembled WGS sequence"/>
</dbReference>
<evidence type="ECO:0000313" key="10">
    <source>
        <dbReference type="Proteomes" id="UP000243297"/>
    </source>
</evidence>
<keyword evidence="7 8" id="KW-0472">Membrane</keyword>
<dbReference type="GO" id="GO:0008233">
    <property type="term" value="F:peptidase activity"/>
    <property type="evidence" value="ECO:0007669"/>
    <property type="project" value="UniProtKB-KW"/>
</dbReference>
<dbReference type="GO" id="GO:0016020">
    <property type="term" value="C:membrane"/>
    <property type="evidence" value="ECO:0007669"/>
    <property type="project" value="InterPro"/>
</dbReference>
<evidence type="ECO:0000313" key="9">
    <source>
        <dbReference type="EMBL" id="SJZ34307.1"/>
    </source>
</evidence>
<keyword evidence="3" id="KW-0645">Protease</keyword>
<dbReference type="AlphaFoldDB" id="A0A1T4JW63"/>
<evidence type="ECO:0000256" key="6">
    <source>
        <dbReference type="ARBA" id="ARBA00022989"/>
    </source>
</evidence>
<dbReference type="Pfam" id="PF04647">
    <property type="entry name" value="AgrB"/>
    <property type="match status" value="1"/>
</dbReference>
<dbReference type="RefSeq" id="WP_159443666.1">
    <property type="nucleotide sequence ID" value="NZ_FUWY01000001.1"/>
</dbReference>
<proteinExistence type="predicted"/>
<dbReference type="GO" id="GO:0006508">
    <property type="term" value="P:proteolysis"/>
    <property type="evidence" value="ECO:0007669"/>
    <property type="project" value="UniProtKB-KW"/>
</dbReference>
<evidence type="ECO:0000256" key="5">
    <source>
        <dbReference type="ARBA" id="ARBA00022801"/>
    </source>
</evidence>
<protein>
    <submittedName>
        <fullName evidence="9">Accessory gene regulator B</fullName>
    </submittedName>
</protein>
<keyword evidence="2" id="KW-0673">Quorum sensing</keyword>
<keyword evidence="4 8" id="KW-0812">Transmembrane</keyword>
<evidence type="ECO:0000256" key="8">
    <source>
        <dbReference type="SAM" id="Phobius"/>
    </source>
</evidence>
<sequence>MGILISCLSKQILKYLSNDNNVICDLALQLTIELIIYDFITFSITLLIGSLFNLFFESLIYILFFSLLREYSGGYHATTHLKCFLYYILLFVGLLMFLNLNLKPFGLFLLSTLSISYIIKEVQ</sequence>
<evidence type="ECO:0000256" key="4">
    <source>
        <dbReference type="ARBA" id="ARBA00022692"/>
    </source>
</evidence>
<gene>
    <name evidence="9" type="ORF">SAMN02745191_0123</name>
</gene>
<feature type="transmembrane region" description="Helical" evidence="8">
    <location>
        <begin position="84"/>
        <end position="102"/>
    </location>
</feature>
<dbReference type="EMBL" id="FUWY01000001">
    <property type="protein sequence ID" value="SJZ34307.1"/>
    <property type="molecule type" value="Genomic_DNA"/>
</dbReference>
<keyword evidence="5" id="KW-0378">Hydrolase</keyword>
<keyword evidence="6 8" id="KW-1133">Transmembrane helix</keyword>
<evidence type="ECO:0000256" key="1">
    <source>
        <dbReference type="ARBA" id="ARBA00022475"/>
    </source>
</evidence>
<feature type="transmembrane region" description="Helical" evidence="8">
    <location>
        <begin position="39"/>
        <end position="64"/>
    </location>
</feature>
<dbReference type="OrthoDB" id="9815055at2"/>
<dbReference type="STRING" id="118967.SAMN02745191_0123"/>
<evidence type="ECO:0000256" key="7">
    <source>
        <dbReference type="ARBA" id="ARBA00023136"/>
    </source>
</evidence>